<keyword evidence="5 6" id="KW-0472">Membrane</keyword>
<feature type="transmembrane region" description="Helical" evidence="6">
    <location>
        <begin position="244"/>
        <end position="263"/>
    </location>
</feature>
<keyword evidence="4 6" id="KW-1133">Transmembrane helix</keyword>
<feature type="transmembrane region" description="Helical" evidence="6">
    <location>
        <begin position="488"/>
        <end position="509"/>
    </location>
</feature>
<feature type="domain" description="Major facilitator superfamily (MFS) profile" evidence="7">
    <location>
        <begin position="28"/>
        <end position="510"/>
    </location>
</feature>
<dbReference type="AlphaFoldDB" id="A0AAJ5X5B0"/>
<dbReference type="GO" id="GO:0022857">
    <property type="term" value="F:transmembrane transporter activity"/>
    <property type="evidence" value="ECO:0007669"/>
    <property type="project" value="InterPro"/>
</dbReference>
<evidence type="ECO:0000256" key="2">
    <source>
        <dbReference type="ARBA" id="ARBA00022448"/>
    </source>
</evidence>
<keyword evidence="2" id="KW-0813">Transport</keyword>
<dbReference type="GO" id="GO:0016020">
    <property type="term" value="C:membrane"/>
    <property type="evidence" value="ECO:0007669"/>
    <property type="project" value="UniProtKB-SubCell"/>
</dbReference>
<dbReference type="InterPro" id="IPR036259">
    <property type="entry name" value="MFS_trans_sf"/>
</dbReference>
<feature type="transmembrane region" description="Helical" evidence="6">
    <location>
        <begin position="370"/>
        <end position="391"/>
    </location>
</feature>
<feature type="transmembrane region" description="Helical" evidence="6">
    <location>
        <begin position="155"/>
        <end position="177"/>
    </location>
</feature>
<dbReference type="Proteomes" id="UP001213664">
    <property type="component" value="Chromosome"/>
</dbReference>
<feature type="transmembrane region" description="Helical" evidence="6">
    <location>
        <begin position="411"/>
        <end position="436"/>
    </location>
</feature>
<keyword evidence="3 6" id="KW-0812">Transmembrane</keyword>
<feature type="transmembrane region" description="Helical" evidence="6">
    <location>
        <begin position="93"/>
        <end position="114"/>
    </location>
</feature>
<feature type="transmembrane region" description="Helical" evidence="6">
    <location>
        <begin position="62"/>
        <end position="87"/>
    </location>
</feature>
<dbReference type="PANTHER" id="PTHR23505:SF79">
    <property type="entry name" value="PROTEIN SPINSTER"/>
    <property type="match status" value="1"/>
</dbReference>
<sequence>MTTETLAAQDDPVEGGARHERPGYRYYVLAVLILIYMLNFLDRQIIGILAAPLKAEFGMSDSQFGLLGGIAFASVYSTLAIPLAWMADRFSRVWIMTGALAVWSGFTALCGMAGSFGQLFLCRMGVGVGEAGGVAPAYSLIADYFPPHQRARAMAAFAFGIPLGMAAGTLVGGLLAATYGWRTAFVVVGLLGLLVAPLLRLTVRDPKRGGMDAVRTEAQVAAPAPDTAAAPLGADRAGKIAAQIMLGLGVGLLILAGLSWLMGTSLGNPLVLGFGGLLAVVIGVSLTIARRTASVVIRKPSFWLLALGAASSSVCGYGVAGWLPLFFMRSFDLTLKQTSVYYAGIALIGGLLGIWLGGTIADKLSKKGKGAYPLTPAIAFLISAPCFILAMNSPWLIGLVLPGGGSHVQQLTLAFFIFLLPTGLNLAWLGPITAAVQHLVPAAMRSTASALFLLVNNLLGIAVGFYYFGWMSDLLAPRFGEESLRWAIYTGMGFYVLAAILLIGASRTLKRDWVD</sequence>
<dbReference type="InterPro" id="IPR044770">
    <property type="entry name" value="MFS_spinster-like"/>
</dbReference>
<feature type="transmembrane region" description="Helical" evidence="6">
    <location>
        <begin position="301"/>
        <end position="327"/>
    </location>
</feature>
<feature type="transmembrane region" description="Helical" evidence="6">
    <location>
        <begin position="24"/>
        <end position="41"/>
    </location>
</feature>
<gene>
    <name evidence="8" type="ORF">P0Y50_03385</name>
</gene>
<organism evidence="8 9">
    <name type="scientific">Candidatus Brevundimonas colombiensis</name>
    <dbReference type="NCBI Taxonomy" id="3121376"/>
    <lineage>
        <taxon>Bacteria</taxon>
        <taxon>Pseudomonadati</taxon>
        <taxon>Pseudomonadota</taxon>
        <taxon>Alphaproteobacteria</taxon>
        <taxon>Caulobacterales</taxon>
        <taxon>Caulobacteraceae</taxon>
        <taxon>Brevundimonas</taxon>
    </lineage>
</organism>
<feature type="transmembrane region" description="Helical" evidence="6">
    <location>
        <begin position="183"/>
        <end position="203"/>
    </location>
</feature>
<dbReference type="SUPFAM" id="SSF103473">
    <property type="entry name" value="MFS general substrate transporter"/>
    <property type="match status" value="2"/>
</dbReference>
<dbReference type="PROSITE" id="PS50850">
    <property type="entry name" value="MFS"/>
    <property type="match status" value="1"/>
</dbReference>
<protein>
    <submittedName>
        <fullName evidence="8">MFS transporter</fullName>
    </submittedName>
</protein>
<accession>A0AAJ5X5B0</accession>
<name>A0AAJ5X5B0_9CAUL</name>
<comment type="subcellular location">
    <subcellularLocation>
        <location evidence="1">Membrane</location>
        <topology evidence="1">Multi-pass membrane protein</topology>
    </subcellularLocation>
</comment>
<evidence type="ECO:0000256" key="6">
    <source>
        <dbReference type="SAM" id="Phobius"/>
    </source>
</evidence>
<dbReference type="InterPro" id="IPR011701">
    <property type="entry name" value="MFS"/>
</dbReference>
<feature type="transmembrane region" description="Helical" evidence="6">
    <location>
        <begin position="448"/>
        <end position="468"/>
    </location>
</feature>
<evidence type="ECO:0000256" key="4">
    <source>
        <dbReference type="ARBA" id="ARBA00022989"/>
    </source>
</evidence>
<evidence type="ECO:0000313" key="8">
    <source>
        <dbReference type="EMBL" id="WEK40665.1"/>
    </source>
</evidence>
<dbReference type="EMBL" id="CP119326">
    <property type="protein sequence ID" value="WEK40665.1"/>
    <property type="molecule type" value="Genomic_DNA"/>
</dbReference>
<dbReference type="PANTHER" id="PTHR23505">
    <property type="entry name" value="SPINSTER"/>
    <property type="match status" value="1"/>
</dbReference>
<evidence type="ECO:0000259" key="7">
    <source>
        <dbReference type="PROSITE" id="PS50850"/>
    </source>
</evidence>
<dbReference type="CDD" id="cd17328">
    <property type="entry name" value="MFS_spinster_like"/>
    <property type="match status" value="1"/>
</dbReference>
<dbReference type="InterPro" id="IPR020846">
    <property type="entry name" value="MFS_dom"/>
</dbReference>
<dbReference type="Pfam" id="PF07690">
    <property type="entry name" value="MFS_1"/>
    <property type="match status" value="1"/>
</dbReference>
<feature type="transmembrane region" description="Helical" evidence="6">
    <location>
        <begin position="339"/>
        <end position="358"/>
    </location>
</feature>
<evidence type="ECO:0000313" key="9">
    <source>
        <dbReference type="Proteomes" id="UP001213664"/>
    </source>
</evidence>
<proteinExistence type="predicted"/>
<reference evidence="8" key="1">
    <citation type="submission" date="2023-03" db="EMBL/GenBank/DDBJ databases">
        <title>Andean soil-derived lignocellulolytic bacterial consortium as a source of novel taxa and putative plastic-active enzymes.</title>
        <authorList>
            <person name="Diaz-Garcia L."/>
            <person name="Chuvochina M."/>
            <person name="Feuerriegel G."/>
            <person name="Bunk B."/>
            <person name="Sproer C."/>
            <person name="Streit W.R."/>
            <person name="Rodriguez L.M."/>
            <person name="Overmann J."/>
            <person name="Jimenez D.J."/>
        </authorList>
    </citation>
    <scope>NUCLEOTIDE SEQUENCE</scope>
    <source>
        <strain evidence="8">MAG 833</strain>
    </source>
</reference>
<evidence type="ECO:0000256" key="1">
    <source>
        <dbReference type="ARBA" id="ARBA00004141"/>
    </source>
</evidence>
<evidence type="ECO:0000256" key="3">
    <source>
        <dbReference type="ARBA" id="ARBA00022692"/>
    </source>
</evidence>
<evidence type="ECO:0000256" key="5">
    <source>
        <dbReference type="ARBA" id="ARBA00023136"/>
    </source>
</evidence>
<dbReference type="Gene3D" id="1.20.1250.20">
    <property type="entry name" value="MFS general substrate transporter like domains"/>
    <property type="match status" value="2"/>
</dbReference>
<feature type="transmembrane region" description="Helical" evidence="6">
    <location>
        <begin position="269"/>
        <end position="289"/>
    </location>
</feature>